<proteinExistence type="predicted"/>
<keyword evidence="3" id="KW-1185">Reference proteome</keyword>
<sequence>MLDSWTDFEMDTADAQDADAITALVQSAYRGDVSRQGWTTEADLLEGQRIGPGMVREELSDPNKVILLFRAGAGSVGEDGEAGTGAANGRRPLVACCQLERKNDSAYFGMFAVSPSRQGGGIGKNVLTGAEAFARQTWGATRISLSVINLRAELIAWYQRRGYELTGESEPFPYGDDRFGRPTTDELRFLMMTKSLAEGR</sequence>
<keyword evidence="2" id="KW-0012">Acyltransferase</keyword>
<dbReference type="RefSeq" id="WP_349639615.1">
    <property type="nucleotide sequence ID" value="NZ_CP090958.1"/>
</dbReference>
<dbReference type="InterPro" id="IPR050276">
    <property type="entry name" value="MshD_Acetyltransferase"/>
</dbReference>
<feature type="domain" description="N-acetyltransferase" evidence="1">
    <location>
        <begin position="8"/>
        <end position="197"/>
    </location>
</feature>
<evidence type="ECO:0000313" key="2">
    <source>
        <dbReference type="EMBL" id="WGW12809.1"/>
    </source>
</evidence>
<dbReference type="GO" id="GO:0016746">
    <property type="term" value="F:acyltransferase activity"/>
    <property type="evidence" value="ECO:0007669"/>
    <property type="project" value="UniProtKB-KW"/>
</dbReference>
<dbReference type="PROSITE" id="PS51186">
    <property type="entry name" value="GNAT"/>
    <property type="match status" value="1"/>
</dbReference>
<dbReference type="PANTHER" id="PTHR43617">
    <property type="entry name" value="L-AMINO ACID N-ACETYLTRANSFERASE"/>
    <property type="match status" value="1"/>
</dbReference>
<name>A0ABY8QWQ0_9MICO</name>
<gene>
    <name evidence="2" type="ORF">LWF01_03275</name>
</gene>
<evidence type="ECO:0000313" key="3">
    <source>
        <dbReference type="Proteomes" id="UP001209083"/>
    </source>
</evidence>
<dbReference type="EC" id="2.3.1.-" evidence="2"/>
<dbReference type="InterPro" id="IPR016181">
    <property type="entry name" value="Acyl_CoA_acyltransferase"/>
</dbReference>
<dbReference type="Gene3D" id="3.40.630.30">
    <property type="match status" value="1"/>
</dbReference>
<dbReference type="EMBL" id="CP090958">
    <property type="protein sequence ID" value="WGW12809.1"/>
    <property type="molecule type" value="Genomic_DNA"/>
</dbReference>
<keyword evidence="2" id="KW-0808">Transferase</keyword>
<accession>A0ABY8QWQ0</accession>
<protein>
    <submittedName>
        <fullName evidence="2">GNAT family N-acetyltransferase</fullName>
        <ecNumber evidence="2">2.3.1.-</ecNumber>
    </submittedName>
</protein>
<dbReference type="InterPro" id="IPR000182">
    <property type="entry name" value="GNAT_dom"/>
</dbReference>
<reference evidence="2 3" key="1">
    <citation type="submission" date="2023-05" db="EMBL/GenBank/DDBJ databases">
        <title>Lithophilousrod everest ZFBP1038 complete genpme.</title>
        <authorList>
            <person name="Tian M."/>
        </authorList>
    </citation>
    <scope>NUCLEOTIDE SEQUENCE [LARGE SCALE GENOMIC DNA]</scope>
    <source>
        <strain evidence="2 3">ZFBP1038</strain>
    </source>
</reference>
<dbReference type="SUPFAM" id="SSF55729">
    <property type="entry name" value="Acyl-CoA N-acyltransferases (Nat)"/>
    <property type="match status" value="1"/>
</dbReference>
<dbReference type="CDD" id="cd04301">
    <property type="entry name" value="NAT_SF"/>
    <property type="match status" value="1"/>
</dbReference>
<dbReference type="Proteomes" id="UP001209083">
    <property type="component" value="Chromosome"/>
</dbReference>
<dbReference type="PANTHER" id="PTHR43617:SF9">
    <property type="entry name" value="GNAT FAMILY ACETYLTRANSFERASE"/>
    <property type="match status" value="1"/>
</dbReference>
<organism evidence="2 3">
    <name type="scientific">Saxibacter everestensis</name>
    <dbReference type="NCBI Taxonomy" id="2909229"/>
    <lineage>
        <taxon>Bacteria</taxon>
        <taxon>Bacillati</taxon>
        <taxon>Actinomycetota</taxon>
        <taxon>Actinomycetes</taxon>
        <taxon>Micrococcales</taxon>
        <taxon>Brevibacteriaceae</taxon>
        <taxon>Saxibacter</taxon>
    </lineage>
</organism>
<dbReference type="Pfam" id="PF00583">
    <property type="entry name" value="Acetyltransf_1"/>
    <property type="match status" value="1"/>
</dbReference>
<evidence type="ECO:0000259" key="1">
    <source>
        <dbReference type="PROSITE" id="PS51186"/>
    </source>
</evidence>